<organism evidence="8 9">
    <name type="scientific">Owenia fusiformis</name>
    <name type="common">Polychaete worm</name>
    <dbReference type="NCBI Taxonomy" id="6347"/>
    <lineage>
        <taxon>Eukaryota</taxon>
        <taxon>Metazoa</taxon>
        <taxon>Spiralia</taxon>
        <taxon>Lophotrochozoa</taxon>
        <taxon>Annelida</taxon>
        <taxon>Polychaeta</taxon>
        <taxon>Sedentaria</taxon>
        <taxon>Canalipalpata</taxon>
        <taxon>Sabellida</taxon>
        <taxon>Oweniida</taxon>
        <taxon>Oweniidae</taxon>
        <taxon>Owenia</taxon>
    </lineage>
</organism>
<keyword evidence="3 6" id="KW-0862">Zinc</keyword>
<dbReference type="GO" id="GO:0007548">
    <property type="term" value="P:sex differentiation"/>
    <property type="evidence" value="ECO:0007669"/>
    <property type="project" value="TreeGrafter"/>
</dbReference>
<feature type="compositionally biased region" description="Acidic residues" evidence="7">
    <location>
        <begin position="130"/>
        <end position="144"/>
    </location>
</feature>
<keyword evidence="9" id="KW-1185">Reference proteome</keyword>
<evidence type="ECO:0000256" key="4">
    <source>
        <dbReference type="ARBA" id="ARBA00023125"/>
    </source>
</evidence>
<dbReference type="SUPFAM" id="SSF46934">
    <property type="entry name" value="UBA-like"/>
    <property type="match status" value="1"/>
</dbReference>
<sequence>MSVANNGAMYPMTEKGARKPKCARCRNHGMVSWLKGHKRHCGFRDCTCAKCNLIAERQRVMAAQVALKRQQAAEDAIALGLRACSGSENISRVPMMTPGPLWGPGTISPPEKQGLSREREEGRSHMSDPECTEIDVDSDSDGEADQPSPINSPRLQKSPPSPEQRSPTEPPTGYRPGRLTKIEILERIFPFQKRTVLDLVLQGCNGDLVKAIEHFLSAQDTMVAQQQMAMHSRSSDVSSYHPYMTAFSPFRTSTSAANTKIPFGGIKSAFTPLSPNSHPPGYPASALHSAFTPRSAAFTTEALLARTPAHQQITRTGDLMLPTPPQFPYPGITNLPSSLPGGLPPHLFLHPYRPFTLEHPAQKSPSKNSDRSGDSEDGWEDSGSNRGSNKDAE</sequence>
<gene>
    <name evidence="8" type="ORF">OFUS_LOCUS1174</name>
</gene>
<keyword evidence="4 6" id="KW-0238">DNA-binding</keyword>
<dbReference type="InterPro" id="IPR026607">
    <property type="entry name" value="DMRT"/>
</dbReference>
<dbReference type="InterPro" id="IPR009060">
    <property type="entry name" value="UBA-like_sf"/>
</dbReference>
<dbReference type="AlphaFoldDB" id="A0A8J1XZC4"/>
<feature type="region of interest" description="Disordered" evidence="7">
    <location>
        <begin position="356"/>
        <end position="393"/>
    </location>
</feature>
<dbReference type="Pfam" id="PF00751">
    <property type="entry name" value="DM"/>
    <property type="match status" value="1"/>
</dbReference>
<evidence type="ECO:0000313" key="8">
    <source>
        <dbReference type="EMBL" id="CAH1773597.1"/>
    </source>
</evidence>
<evidence type="ECO:0000313" key="9">
    <source>
        <dbReference type="Proteomes" id="UP000749559"/>
    </source>
</evidence>
<dbReference type="InterPro" id="IPR001275">
    <property type="entry name" value="DM_DNA-bd"/>
</dbReference>
<comment type="caution">
    <text evidence="8">The sequence shown here is derived from an EMBL/GenBank/DDBJ whole genome shotgun (WGS) entry which is preliminary data.</text>
</comment>
<evidence type="ECO:0000256" key="3">
    <source>
        <dbReference type="ARBA" id="ARBA00022833"/>
    </source>
</evidence>
<feature type="region of interest" description="Disordered" evidence="7">
    <location>
        <begin position="90"/>
        <end position="178"/>
    </location>
</feature>
<dbReference type="FunFam" id="4.10.1040.10:FF:000001">
    <property type="entry name" value="doublesex- and mab-3-related transcription factor 1"/>
    <property type="match status" value="1"/>
</dbReference>
<proteinExistence type="inferred from homology"/>
<feature type="DNA-binding region" description="DM" evidence="6">
    <location>
        <begin position="22"/>
        <end position="69"/>
    </location>
</feature>
<dbReference type="GO" id="GO:0005634">
    <property type="term" value="C:nucleus"/>
    <property type="evidence" value="ECO:0007669"/>
    <property type="project" value="UniProtKB-SubCell"/>
</dbReference>
<evidence type="ECO:0000256" key="2">
    <source>
        <dbReference type="ARBA" id="ARBA00022723"/>
    </source>
</evidence>
<dbReference type="Proteomes" id="UP000749559">
    <property type="component" value="Unassembled WGS sequence"/>
</dbReference>
<dbReference type="PANTHER" id="PTHR12322:SF118">
    <property type="entry name" value="DM DOMAIN-CONTAINING PROTEIN"/>
    <property type="match status" value="1"/>
</dbReference>
<dbReference type="PANTHER" id="PTHR12322">
    <property type="entry name" value="DOUBLESEX AND MAB-3 RELATED TRANSCRIPTION FACTOR DMRT"/>
    <property type="match status" value="1"/>
</dbReference>
<evidence type="ECO:0000256" key="5">
    <source>
        <dbReference type="ARBA" id="ARBA00023242"/>
    </source>
</evidence>
<evidence type="ECO:0000256" key="6">
    <source>
        <dbReference type="PROSITE-ProRule" id="PRU00070"/>
    </source>
</evidence>
<dbReference type="GO" id="GO:0046872">
    <property type="term" value="F:metal ion binding"/>
    <property type="evidence" value="ECO:0007669"/>
    <property type="project" value="UniProtKB-KW"/>
</dbReference>
<dbReference type="PROSITE" id="PS40000">
    <property type="entry name" value="DM_1"/>
    <property type="match status" value="1"/>
</dbReference>
<evidence type="ECO:0000256" key="7">
    <source>
        <dbReference type="SAM" id="MobiDB-lite"/>
    </source>
</evidence>
<keyword evidence="5 6" id="KW-0539">Nucleus</keyword>
<name>A0A8J1XZC4_OWEFU</name>
<accession>A0A8J1XZC4</accession>
<reference evidence="8" key="1">
    <citation type="submission" date="2022-03" db="EMBL/GenBank/DDBJ databases">
        <authorList>
            <person name="Martin C."/>
        </authorList>
    </citation>
    <scope>NUCLEOTIDE SEQUENCE</scope>
</reference>
<dbReference type="PROSITE" id="PS50809">
    <property type="entry name" value="DM_2"/>
    <property type="match status" value="1"/>
</dbReference>
<evidence type="ECO:0000256" key="1">
    <source>
        <dbReference type="ARBA" id="ARBA00006834"/>
    </source>
</evidence>
<comment type="subcellular location">
    <subcellularLocation>
        <location evidence="6">Nucleus</location>
    </subcellularLocation>
</comment>
<dbReference type="Gene3D" id="4.10.1040.10">
    <property type="entry name" value="DM DNA-binding domain"/>
    <property type="match status" value="1"/>
</dbReference>
<dbReference type="SMART" id="SM00301">
    <property type="entry name" value="DM"/>
    <property type="match status" value="1"/>
</dbReference>
<feature type="compositionally biased region" description="Basic and acidic residues" evidence="7">
    <location>
        <begin position="114"/>
        <end position="128"/>
    </location>
</feature>
<comment type="similarity">
    <text evidence="1">Belongs to the DMRT family.</text>
</comment>
<dbReference type="InterPro" id="IPR005173">
    <property type="entry name" value="DMA"/>
</dbReference>
<dbReference type="EMBL" id="CAIIXF020000001">
    <property type="protein sequence ID" value="CAH1773597.1"/>
    <property type="molecule type" value="Genomic_DNA"/>
</dbReference>
<dbReference type="GO" id="GO:0000978">
    <property type="term" value="F:RNA polymerase II cis-regulatory region sequence-specific DNA binding"/>
    <property type="evidence" value="ECO:0007669"/>
    <property type="project" value="TreeGrafter"/>
</dbReference>
<dbReference type="CDD" id="cd14370">
    <property type="entry name" value="CUE_DMA"/>
    <property type="match status" value="1"/>
</dbReference>
<dbReference type="InterPro" id="IPR036407">
    <property type="entry name" value="DM_DNA-bd_sf"/>
</dbReference>
<dbReference type="OrthoDB" id="6162476at2759"/>
<dbReference type="SUPFAM" id="SSF82927">
    <property type="entry name" value="Cysteine-rich DNA binding domain, (DM domain)"/>
    <property type="match status" value="1"/>
</dbReference>
<dbReference type="Pfam" id="PF03474">
    <property type="entry name" value="DMA"/>
    <property type="match status" value="1"/>
</dbReference>
<protein>
    <submittedName>
        <fullName evidence="8">Uncharacterized protein</fullName>
    </submittedName>
</protein>
<keyword evidence="2 6" id="KW-0479">Metal-binding</keyword>
<dbReference type="GO" id="GO:0000981">
    <property type="term" value="F:DNA-binding transcription factor activity, RNA polymerase II-specific"/>
    <property type="evidence" value="ECO:0007669"/>
    <property type="project" value="TreeGrafter"/>
</dbReference>